<reference evidence="6" key="1">
    <citation type="submission" date="2020-11" db="EMBL/GenBank/DDBJ databases">
        <authorList>
            <person name="Tran Van P."/>
        </authorList>
    </citation>
    <scope>NUCLEOTIDE SEQUENCE</scope>
</reference>
<dbReference type="GO" id="GO:0005840">
    <property type="term" value="C:ribosome"/>
    <property type="evidence" value="ECO:0007669"/>
    <property type="project" value="UniProtKB-KW"/>
</dbReference>
<dbReference type="PROSITE" id="PS01145">
    <property type="entry name" value="RIBOSOMAL_L34E"/>
    <property type="match status" value="1"/>
</dbReference>
<dbReference type="GO" id="GO:1990904">
    <property type="term" value="C:ribonucleoprotein complex"/>
    <property type="evidence" value="ECO:0007669"/>
    <property type="project" value="UniProtKB-KW"/>
</dbReference>
<evidence type="ECO:0000256" key="4">
    <source>
        <dbReference type="ARBA" id="ARBA00035227"/>
    </source>
</evidence>
<evidence type="ECO:0000313" key="6">
    <source>
        <dbReference type="EMBL" id="CAD7225636.1"/>
    </source>
</evidence>
<dbReference type="Pfam" id="PF01199">
    <property type="entry name" value="Ribosomal_L34e"/>
    <property type="match status" value="1"/>
</dbReference>
<dbReference type="PANTHER" id="PTHR46595">
    <property type="entry name" value="60S RIBOSOMAL PROTEIN L34"/>
    <property type="match status" value="1"/>
</dbReference>
<dbReference type="GO" id="GO:0006412">
    <property type="term" value="P:translation"/>
    <property type="evidence" value="ECO:0007669"/>
    <property type="project" value="InterPro"/>
</dbReference>
<accession>A0A7R8WAN9</accession>
<dbReference type="InterPro" id="IPR018065">
    <property type="entry name" value="Ribosomal_eL34_CS"/>
</dbReference>
<dbReference type="Gene3D" id="6.20.370.70">
    <property type="match status" value="1"/>
</dbReference>
<sequence length="117" mass="13745">MVQRLTYRRRLSYNTSSNKRRIVRTPGGSLRYLYEKKKGSIPKCGDCKKKLCGVKPARPRERTRQTKRLKKVYRAYGGVICHKCVRQRIVRAFLIEEHKLVLKLLKTQQALVKAKSK</sequence>
<gene>
    <name evidence="6" type="ORF">CTOB1V02_LOCUS3571</name>
</gene>
<dbReference type="OrthoDB" id="277449at2759"/>
<dbReference type="InterPro" id="IPR047868">
    <property type="entry name" value="Ribosomal_L34e_arc-type"/>
</dbReference>
<evidence type="ECO:0000256" key="5">
    <source>
        <dbReference type="ARBA" id="ARBA00035333"/>
    </source>
</evidence>
<comment type="similarity">
    <text evidence="1">Belongs to the eukaryotic ribosomal protein eL34 family.</text>
</comment>
<dbReference type="Gene3D" id="6.20.340.10">
    <property type="match status" value="1"/>
</dbReference>
<dbReference type="PRINTS" id="PR01250">
    <property type="entry name" value="RIBOSOMALL34"/>
</dbReference>
<evidence type="ECO:0000256" key="3">
    <source>
        <dbReference type="ARBA" id="ARBA00023274"/>
    </source>
</evidence>
<dbReference type="AlphaFoldDB" id="A0A7R8WAN9"/>
<organism evidence="6">
    <name type="scientific">Cyprideis torosa</name>
    <dbReference type="NCBI Taxonomy" id="163714"/>
    <lineage>
        <taxon>Eukaryota</taxon>
        <taxon>Metazoa</taxon>
        <taxon>Ecdysozoa</taxon>
        <taxon>Arthropoda</taxon>
        <taxon>Crustacea</taxon>
        <taxon>Oligostraca</taxon>
        <taxon>Ostracoda</taxon>
        <taxon>Podocopa</taxon>
        <taxon>Podocopida</taxon>
        <taxon>Cytherocopina</taxon>
        <taxon>Cytheroidea</taxon>
        <taxon>Cytherideidae</taxon>
        <taxon>Cyprideis</taxon>
    </lineage>
</organism>
<name>A0A7R8WAN9_9CRUS</name>
<proteinExistence type="inferred from homology"/>
<dbReference type="EMBL" id="OB660619">
    <property type="protein sequence ID" value="CAD7225636.1"/>
    <property type="molecule type" value="Genomic_DNA"/>
</dbReference>
<keyword evidence="2" id="KW-0689">Ribosomal protein</keyword>
<keyword evidence="3" id="KW-0687">Ribonucleoprotein</keyword>
<evidence type="ECO:0000256" key="2">
    <source>
        <dbReference type="ARBA" id="ARBA00022980"/>
    </source>
</evidence>
<dbReference type="InterPro" id="IPR038562">
    <property type="entry name" value="Ribosomal_eL34_C_sf"/>
</dbReference>
<dbReference type="InterPro" id="IPR008195">
    <property type="entry name" value="Ribosomal_eL34"/>
</dbReference>
<dbReference type="GO" id="GO:0003735">
    <property type="term" value="F:structural constituent of ribosome"/>
    <property type="evidence" value="ECO:0007669"/>
    <property type="project" value="InterPro"/>
</dbReference>
<evidence type="ECO:0000256" key="1">
    <source>
        <dbReference type="ARBA" id="ARBA00009875"/>
    </source>
</evidence>
<protein>
    <recommendedName>
        <fullName evidence="4">Large ribosomal subunit protein eL34</fullName>
    </recommendedName>
    <alternativeName>
        <fullName evidence="5">60S ribosomal protein L34</fullName>
    </alternativeName>
</protein>
<dbReference type="HAMAP" id="MF_00349">
    <property type="entry name" value="Ribosomal_eL34"/>
    <property type="match status" value="1"/>
</dbReference>